<feature type="coiled-coil region" evidence="9">
    <location>
        <begin position="90"/>
        <end position="117"/>
    </location>
</feature>
<proteinExistence type="predicted"/>
<evidence type="ECO:0008006" key="12">
    <source>
        <dbReference type="Google" id="ProtNLM"/>
    </source>
</evidence>
<evidence type="ECO:0000256" key="7">
    <source>
        <dbReference type="ARBA" id="ARBA00023212"/>
    </source>
</evidence>
<evidence type="ECO:0000313" key="11">
    <source>
        <dbReference type="Proteomes" id="UP001605036"/>
    </source>
</evidence>
<evidence type="ECO:0000256" key="3">
    <source>
        <dbReference type="ARBA" id="ARBA00022490"/>
    </source>
</evidence>
<keyword evidence="8" id="KW-0966">Cell projection</keyword>
<evidence type="ECO:0000256" key="4">
    <source>
        <dbReference type="ARBA" id="ARBA00022574"/>
    </source>
</evidence>
<evidence type="ECO:0000313" key="10">
    <source>
        <dbReference type="EMBL" id="KAL2644345.1"/>
    </source>
</evidence>
<accession>A0ABD1ZA43</accession>
<keyword evidence="6 9" id="KW-0175">Coiled coil</keyword>
<evidence type="ECO:0000256" key="5">
    <source>
        <dbReference type="ARBA" id="ARBA00022737"/>
    </source>
</evidence>
<dbReference type="GO" id="GO:0005856">
    <property type="term" value="C:cytoskeleton"/>
    <property type="evidence" value="ECO:0007669"/>
    <property type="project" value="UniProtKB-SubCell"/>
</dbReference>
<evidence type="ECO:0000256" key="6">
    <source>
        <dbReference type="ARBA" id="ARBA00023054"/>
    </source>
</evidence>
<keyword evidence="5" id="KW-0677">Repeat</keyword>
<reference evidence="10 11" key="1">
    <citation type="submission" date="2024-09" db="EMBL/GenBank/DDBJ databases">
        <title>Chromosome-scale assembly of Riccia fluitans.</title>
        <authorList>
            <person name="Paukszto L."/>
            <person name="Sawicki J."/>
            <person name="Karawczyk K."/>
            <person name="Piernik-Szablinska J."/>
            <person name="Szczecinska M."/>
            <person name="Mazdziarz M."/>
        </authorList>
    </citation>
    <scope>NUCLEOTIDE SEQUENCE [LARGE SCALE GENOMIC DNA]</scope>
    <source>
        <strain evidence="10">Rf_01</strain>
        <tissue evidence="10">Aerial parts of the thallus</tissue>
    </source>
</reference>
<dbReference type="AlphaFoldDB" id="A0ABD1ZA43"/>
<dbReference type="Proteomes" id="UP001605036">
    <property type="component" value="Unassembled WGS sequence"/>
</dbReference>
<evidence type="ECO:0000256" key="1">
    <source>
        <dbReference type="ARBA" id="ARBA00004138"/>
    </source>
</evidence>
<sequence>MFPTACAYAYMFRLEHNNKLQEKRKADREFILRQLMAKSEVLKKQREELAHTAEEVRAVFEFENRVCSNSLAQISKGASNNQRFQILATERKLRDLVREQASQMELLERELNETRARMVPLLPGTQPIRYDFPHRPKPNDLAQRYYEAKPRDQQTDFI</sequence>
<keyword evidence="11" id="KW-1185">Reference proteome</keyword>
<dbReference type="PANTHER" id="PTHR14885:SF1">
    <property type="entry name" value="CILIA- AND FLAGELLA-ASSOCIATED PROTEIN 43"/>
    <property type="match status" value="1"/>
</dbReference>
<dbReference type="EMBL" id="JBHFFA010000002">
    <property type="protein sequence ID" value="KAL2644345.1"/>
    <property type="molecule type" value="Genomic_DNA"/>
</dbReference>
<keyword evidence="4" id="KW-0853">WD repeat</keyword>
<evidence type="ECO:0000256" key="9">
    <source>
        <dbReference type="SAM" id="Coils"/>
    </source>
</evidence>
<gene>
    <name evidence="10" type="ORF">R1flu_011932</name>
</gene>
<evidence type="ECO:0000256" key="8">
    <source>
        <dbReference type="ARBA" id="ARBA00023273"/>
    </source>
</evidence>
<protein>
    <recommendedName>
        <fullName evidence="12">MADS-box protein</fullName>
    </recommendedName>
</protein>
<keyword evidence="3" id="KW-0963">Cytoplasm</keyword>
<keyword evidence="7" id="KW-0206">Cytoskeleton</keyword>
<comment type="subcellular location">
    <subcellularLocation>
        <location evidence="1">Cell projection</location>
        <location evidence="1">Cilium</location>
    </subcellularLocation>
    <subcellularLocation>
        <location evidence="2">Cytoplasm</location>
        <location evidence="2">Cytoskeleton</location>
    </subcellularLocation>
</comment>
<evidence type="ECO:0000256" key="2">
    <source>
        <dbReference type="ARBA" id="ARBA00004245"/>
    </source>
</evidence>
<comment type="caution">
    <text evidence="10">The sequence shown here is derived from an EMBL/GenBank/DDBJ whole genome shotgun (WGS) entry which is preliminary data.</text>
</comment>
<dbReference type="PANTHER" id="PTHR14885">
    <property type="entry name" value="CILIA- AND FLAGELLA-ASSOCIATED PROTEIN 43-RELATED"/>
    <property type="match status" value="1"/>
</dbReference>
<dbReference type="GO" id="GO:0005929">
    <property type="term" value="C:cilium"/>
    <property type="evidence" value="ECO:0007669"/>
    <property type="project" value="UniProtKB-SubCell"/>
</dbReference>
<name>A0ABD1ZA43_9MARC</name>
<organism evidence="10 11">
    <name type="scientific">Riccia fluitans</name>
    <dbReference type="NCBI Taxonomy" id="41844"/>
    <lineage>
        <taxon>Eukaryota</taxon>
        <taxon>Viridiplantae</taxon>
        <taxon>Streptophyta</taxon>
        <taxon>Embryophyta</taxon>
        <taxon>Marchantiophyta</taxon>
        <taxon>Marchantiopsida</taxon>
        <taxon>Marchantiidae</taxon>
        <taxon>Marchantiales</taxon>
        <taxon>Ricciaceae</taxon>
        <taxon>Riccia</taxon>
    </lineage>
</organism>